<keyword evidence="3" id="KW-1185">Reference proteome</keyword>
<evidence type="ECO:0000313" key="3">
    <source>
        <dbReference type="Proteomes" id="UP001551482"/>
    </source>
</evidence>
<feature type="compositionally biased region" description="Low complexity" evidence="1">
    <location>
        <begin position="12"/>
        <end position="29"/>
    </location>
</feature>
<comment type="caution">
    <text evidence="2">The sequence shown here is derived from an EMBL/GenBank/DDBJ whole genome shotgun (WGS) entry which is preliminary data.</text>
</comment>
<name>A0ABV3DBV5_9ACTN</name>
<feature type="region of interest" description="Disordered" evidence="1">
    <location>
        <begin position="1"/>
        <end position="33"/>
    </location>
</feature>
<accession>A0ABV3DBV5</accession>
<reference evidence="2 3" key="1">
    <citation type="submission" date="2024-06" db="EMBL/GenBank/DDBJ databases">
        <title>The Natural Products Discovery Center: Release of the First 8490 Sequenced Strains for Exploring Actinobacteria Biosynthetic Diversity.</title>
        <authorList>
            <person name="Kalkreuter E."/>
            <person name="Kautsar S.A."/>
            <person name="Yang D."/>
            <person name="Bader C.D."/>
            <person name="Teijaro C.N."/>
            <person name="Fluegel L."/>
            <person name="Davis C.M."/>
            <person name="Simpson J.R."/>
            <person name="Lauterbach L."/>
            <person name="Steele A.D."/>
            <person name="Gui C."/>
            <person name="Meng S."/>
            <person name="Li G."/>
            <person name="Viehrig K."/>
            <person name="Ye F."/>
            <person name="Su P."/>
            <person name="Kiefer A.F."/>
            <person name="Nichols A."/>
            <person name="Cepeda A.J."/>
            <person name="Yan W."/>
            <person name="Fan B."/>
            <person name="Jiang Y."/>
            <person name="Adhikari A."/>
            <person name="Zheng C.-J."/>
            <person name="Schuster L."/>
            <person name="Cowan T.M."/>
            <person name="Smanski M.J."/>
            <person name="Chevrette M.G."/>
            <person name="De Carvalho L.P.S."/>
            <person name="Shen B."/>
        </authorList>
    </citation>
    <scope>NUCLEOTIDE SEQUENCE [LARGE SCALE GENOMIC DNA]</scope>
    <source>
        <strain evidence="2 3">NPDC048946</strain>
    </source>
</reference>
<organism evidence="2 3">
    <name type="scientific">Streptodolium elevatio</name>
    <dbReference type="NCBI Taxonomy" id="3157996"/>
    <lineage>
        <taxon>Bacteria</taxon>
        <taxon>Bacillati</taxon>
        <taxon>Actinomycetota</taxon>
        <taxon>Actinomycetes</taxon>
        <taxon>Kitasatosporales</taxon>
        <taxon>Streptomycetaceae</taxon>
        <taxon>Streptodolium</taxon>
    </lineage>
</organism>
<dbReference type="Proteomes" id="UP001551482">
    <property type="component" value="Unassembled WGS sequence"/>
</dbReference>
<dbReference type="EMBL" id="JBEZFP010000012">
    <property type="protein sequence ID" value="MEU8133230.1"/>
    <property type="molecule type" value="Genomic_DNA"/>
</dbReference>
<gene>
    <name evidence="2" type="ORF">AB0C36_06940</name>
</gene>
<dbReference type="RefSeq" id="WP_358350358.1">
    <property type="nucleotide sequence ID" value="NZ_JBEZFP010000012.1"/>
</dbReference>
<sequence length="577" mass="59554">MALSVWPAPEDSGVVGPTGATGSAGAAGAPGPPGVIQSVNGKSTTAVTLNAADVNALPSNANATLNANELKISAPAGTYRTMGWQTNGTHRWLMLVDNSPETGANAGSNFHITARSDSGEWISTAIHGTRKTGQITFGGEAPFGSAQATVAGAVGLRDLGGDPATVSGGVFLYSKGGVPFFKNADGTSFQVQPGIPPVTSVNDQIGNVHLGAADVGALSTAAGGRVDGPVQISGPAGTNRELSLATSGTNRWSIQADSVVEDGIDNGSNLRIISRTNDGSPKHTVFQVRRATNQSVLGDGNPIGWSRASTSGPHGFENIDWQPEADPTGFQMYAYAGRPYIMLGDGTEFEVGDLDSAMEEVGSLFDYIGDVVQPVIFNSGTHWGPTSLGFLAWSADPATVPANAGMQAAVPGRMYLAGINVGYQMEIGSIGVLAGAWAGSTVVPDARFFAGVYSEDGTRVAWTGMTPVGDLPPLSNPGGDRVLFETDLFADLGIGRYWVAFLMAAGQEGDFQYIPSSPFDFNGFNPPFGHIPVGGPGVPEPFLRAGYLPTLQTTLPETITPSEIVRNPAPILMSVGI</sequence>
<evidence type="ECO:0000256" key="1">
    <source>
        <dbReference type="SAM" id="MobiDB-lite"/>
    </source>
</evidence>
<proteinExistence type="predicted"/>
<evidence type="ECO:0000313" key="2">
    <source>
        <dbReference type="EMBL" id="MEU8133230.1"/>
    </source>
</evidence>
<protein>
    <submittedName>
        <fullName evidence="2">Uncharacterized protein</fullName>
    </submittedName>
</protein>